<proteinExistence type="predicted"/>
<sequence>MSDLLAGTKVNALDFPPAVYASDTTQIDNPTNASYVAGTPEVGVTFIAPTSGRVWLIVGGGVGNSTGADRIFLSPEVRETNSSGAVVLAPSVITRGFSGHQGASTFHYASRRTLLSGLIPGKQYYARVMYAVATSDSGASTADIACRDITVAPAT</sequence>
<dbReference type="Proteomes" id="UP001596496">
    <property type="component" value="Unassembled WGS sequence"/>
</dbReference>
<reference evidence="2" key="1">
    <citation type="journal article" date="2019" name="Int. J. Syst. Evol. Microbiol.">
        <title>The Global Catalogue of Microorganisms (GCM) 10K type strain sequencing project: providing services to taxonomists for standard genome sequencing and annotation.</title>
        <authorList>
            <consortium name="The Broad Institute Genomics Platform"/>
            <consortium name="The Broad Institute Genome Sequencing Center for Infectious Disease"/>
            <person name="Wu L."/>
            <person name="Ma J."/>
        </authorList>
    </citation>
    <scope>NUCLEOTIDE SEQUENCE [LARGE SCALE GENOMIC DNA]</scope>
    <source>
        <strain evidence="2">CECT 7649</strain>
    </source>
</reference>
<dbReference type="EMBL" id="JBHTCG010000001">
    <property type="protein sequence ID" value="MFC7380899.1"/>
    <property type="molecule type" value="Genomic_DNA"/>
</dbReference>
<keyword evidence="2" id="KW-1185">Reference proteome</keyword>
<accession>A0ABW2NVR0</accession>
<comment type="caution">
    <text evidence="1">The sequence shown here is derived from an EMBL/GenBank/DDBJ whole genome shotgun (WGS) entry which is preliminary data.</text>
</comment>
<dbReference type="RefSeq" id="WP_380823886.1">
    <property type="nucleotide sequence ID" value="NZ_JBHTCG010000001.1"/>
</dbReference>
<evidence type="ECO:0000313" key="2">
    <source>
        <dbReference type="Proteomes" id="UP001596496"/>
    </source>
</evidence>
<gene>
    <name evidence="1" type="ORF">ACFQSB_01695</name>
</gene>
<evidence type="ECO:0008006" key="3">
    <source>
        <dbReference type="Google" id="ProtNLM"/>
    </source>
</evidence>
<protein>
    <recommendedName>
        <fullName evidence="3">Fibronectin type-III domain-containing protein</fullName>
    </recommendedName>
</protein>
<organism evidence="1 2">
    <name type="scientific">Sphaerisporangium rhizosphaerae</name>
    <dbReference type="NCBI Taxonomy" id="2269375"/>
    <lineage>
        <taxon>Bacteria</taxon>
        <taxon>Bacillati</taxon>
        <taxon>Actinomycetota</taxon>
        <taxon>Actinomycetes</taxon>
        <taxon>Streptosporangiales</taxon>
        <taxon>Streptosporangiaceae</taxon>
        <taxon>Sphaerisporangium</taxon>
    </lineage>
</organism>
<evidence type="ECO:0000313" key="1">
    <source>
        <dbReference type="EMBL" id="MFC7380899.1"/>
    </source>
</evidence>
<name>A0ABW2NVR0_9ACTN</name>